<dbReference type="PANTHER" id="PTHR33129">
    <property type="entry name" value="PROTEIN KINASE DOMAIN-CONTAINING PROTEIN-RELATED"/>
    <property type="match status" value="1"/>
</dbReference>
<name>A0A8H5HDZ7_9AGAR</name>
<evidence type="ECO:0000313" key="1">
    <source>
        <dbReference type="EMBL" id="KAF5381528.1"/>
    </source>
</evidence>
<dbReference type="OrthoDB" id="3132069at2759"/>
<dbReference type="AlphaFoldDB" id="A0A8H5HDZ7"/>
<sequence>MTKAAAQTSAERSLKEYPYVLKTHVPMTVGHEGNLKQRSILVTQGYADLYSRIQQVFETGLIQSISIEQACVLITGQPGTGKSLFLWYLATRLLQDFPNEPLMIVGHTAILFYRGFAFRARFPIPALPASILRTRNPFHEARCLALVNSRNEFDPSQVVSAYSIYASSPNENKLGKIGSHFSAFTWTLPTWTTAELIHGFLAGDSLGSTLKSLISHEAYQSARRVPFHPVENPVGDLDLEEEDVNETGEGFSFGQDSTRTKEKARVEQARVELLKLVMKWLEETAAAQHLEGVTSQNIAHILHADILPLVAERVIRLMDAAVREMGWVPREVFFFMRNPTDSMKKRSDDVESFLHGLASLDNLLPLMNQTTSTTGGHIHHRLFHQHLISTAPGVTDLSRATFRYTFKNEFTRHIFRAEILNKNWVQLKSLLDATSSGQSPFSRLMYGNVFELMAHLQVPTSSTVHICTAMIATSTAKGLKRWIVPKPKEVIKTIQFQGGPSPVMPLSNTAPYILPCGVYYRGSHSTPLIDACIFQTMHGVGILGNHTIGSCPVLYFIQYTTMKRKEGDSAEGLKLVTDLYWAATRTAPKLSVRFLLIRDRDYSGNMVWKLPSFDFEHEVYHLALPIEGKDPFLVADSDRVSQKAAASLAAGDIPPQYLKDVQDTRMSLEASGRCAVSSSYEIRCSRI</sequence>
<evidence type="ECO:0000313" key="2">
    <source>
        <dbReference type="Proteomes" id="UP000518752"/>
    </source>
</evidence>
<comment type="caution">
    <text evidence="1">The sequence shown here is derived from an EMBL/GenBank/DDBJ whole genome shotgun (WGS) entry which is preliminary data.</text>
</comment>
<proteinExistence type="predicted"/>
<dbReference type="Proteomes" id="UP000518752">
    <property type="component" value="Unassembled WGS sequence"/>
</dbReference>
<organism evidence="1 2">
    <name type="scientific">Collybiopsis confluens</name>
    <dbReference type="NCBI Taxonomy" id="2823264"/>
    <lineage>
        <taxon>Eukaryota</taxon>
        <taxon>Fungi</taxon>
        <taxon>Dikarya</taxon>
        <taxon>Basidiomycota</taxon>
        <taxon>Agaricomycotina</taxon>
        <taxon>Agaricomycetes</taxon>
        <taxon>Agaricomycetidae</taxon>
        <taxon>Agaricales</taxon>
        <taxon>Marasmiineae</taxon>
        <taxon>Omphalotaceae</taxon>
        <taxon>Collybiopsis</taxon>
    </lineage>
</organism>
<accession>A0A8H5HDZ7</accession>
<keyword evidence="2" id="KW-1185">Reference proteome</keyword>
<reference evidence="1 2" key="1">
    <citation type="journal article" date="2020" name="ISME J.">
        <title>Uncovering the hidden diversity of litter-decomposition mechanisms in mushroom-forming fungi.</title>
        <authorList>
            <person name="Floudas D."/>
            <person name="Bentzer J."/>
            <person name="Ahren D."/>
            <person name="Johansson T."/>
            <person name="Persson P."/>
            <person name="Tunlid A."/>
        </authorList>
    </citation>
    <scope>NUCLEOTIDE SEQUENCE [LARGE SCALE GENOMIC DNA]</scope>
    <source>
        <strain evidence="1 2">CBS 406.79</strain>
    </source>
</reference>
<protein>
    <submittedName>
        <fullName evidence="1">Uncharacterized protein</fullName>
    </submittedName>
</protein>
<dbReference type="EMBL" id="JAACJN010000057">
    <property type="protein sequence ID" value="KAF5381528.1"/>
    <property type="molecule type" value="Genomic_DNA"/>
</dbReference>
<dbReference type="InterPro" id="IPR052980">
    <property type="entry name" value="Crinkler_effector"/>
</dbReference>
<gene>
    <name evidence="1" type="ORF">D9757_008148</name>
</gene>